<gene>
    <name evidence="4" type="primary">ycf3</name>
    <name evidence="4" type="ORF">LMG26690_01678</name>
</gene>
<dbReference type="AlphaFoldDB" id="A0A6S6ZLV3"/>
<name>A0A6S6ZLV3_9BURK</name>
<dbReference type="Gene3D" id="3.40.50.2000">
    <property type="entry name" value="Glycogen Phosphorylase B"/>
    <property type="match status" value="1"/>
</dbReference>
<dbReference type="SUPFAM" id="SSF53756">
    <property type="entry name" value="UDP-Glycosyltransferase/glycogen phosphorylase"/>
    <property type="match status" value="1"/>
</dbReference>
<dbReference type="InterPro" id="IPR019734">
    <property type="entry name" value="TPR_rpt"/>
</dbReference>
<dbReference type="InterPro" id="IPR011990">
    <property type="entry name" value="TPR-like_helical_dom_sf"/>
</dbReference>
<reference evidence="4 5" key="1">
    <citation type="submission" date="2020-04" db="EMBL/GenBank/DDBJ databases">
        <authorList>
            <person name="De Canck E."/>
        </authorList>
    </citation>
    <scope>NUCLEOTIDE SEQUENCE [LARGE SCALE GENOMIC DNA]</scope>
    <source>
        <strain evidence="4 5">LMG 26690</strain>
    </source>
</reference>
<dbReference type="InterPro" id="IPR013105">
    <property type="entry name" value="TPR_2"/>
</dbReference>
<feature type="repeat" description="TPR" evidence="3">
    <location>
        <begin position="188"/>
        <end position="221"/>
    </location>
</feature>
<keyword evidence="1" id="KW-0677">Repeat</keyword>
<dbReference type="SMART" id="SM00028">
    <property type="entry name" value="TPR"/>
    <property type="match status" value="7"/>
</dbReference>
<evidence type="ECO:0000313" key="5">
    <source>
        <dbReference type="Proteomes" id="UP000494214"/>
    </source>
</evidence>
<feature type="repeat" description="TPR" evidence="3">
    <location>
        <begin position="120"/>
        <end position="153"/>
    </location>
</feature>
<protein>
    <submittedName>
        <fullName evidence="4">Photosystem I assembly protein Ycf3</fullName>
    </submittedName>
</protein>
<feature type="repeat" description="TPR" evidence="3">
    <location>
        <begin position="154"/>
        <end position="187"/>
    </location>
</feature>
<dbReference type="InterPro" id="IPR037919">
    <property type="entry name" value="OGT"/>
</dbReference>
<evidence type="ECO:0000256" key="2">
    <source>
        <dbReference type="ARBA" id="ARBA00022803"/>
    </source>
</evidence>
<sequence length="693" mass="75049">MAPKPAPPTPTTGELLSLPEALRQAHAHWSAGQAAQAEILCRRILAASPGQADASHLLGLIAHTHGQPALALDLLRHACKTDAAPAVYFGNLAEICRQQGLLAEGEAAARHATQREPGLVMAWNNLGIILQESGRHADSVDCLERVAELQPHSPEALNNLGNAYTGVNRLDEARQRYTQALALRGDYAEAHSNLAFVLRELGDYDAAANAGQRAIECNPRLANAYINLAEIEAARSRPATAMQWTEALLTFAPSHPQALELRTRLRTACGLQAATAEVLAASTDAAPVGAHPGAPGAPGAAAAPGAALAQDLDDLARRVRDLLTERQSAEAERLLRENMDPRGAPAVLWRLLGLAVKFQGRVQEAADIQAMLATAMPGNLSARFDLAETRLLQGDFERGWTEYRWRYSLSHTAAMDRKVQRPRWDGSRIDGQTLLIHDEQGYGDTLQFMRLIDAARTRSGARVVLEVHPDLLSFARRLVGPDAFPRGQIPPPFDQHCELMSLPMAIGLRMADLPGQVGYLSADAARVEKWRKRLAGLPRPWVALAWAGRPTHSNDANRSLALADMVPLAVPGITYLAIQKGPAAAQAATAPAGMNIVPLDAEIADFEDTAAILSLADLLVSVDSSPVHLAGALNRPAWVLLPFLPDWRWLLQRSDSPWYPSLQLFRQPAPGDWKRVMHDVGQALATRFHRGQA</sequence>
<dbReference type="Pfam" id="PF13424">
    <property type="entry name" value="TPR_12"/>
    <property type="match status" value="1"/>
</dbReference>
<dbReference type="PANTHER" id="PTHR44366">
    <property type="entry name" value="UDP-N-ACETYLGLUCOSAMINE--PEPTIDE N-ACETYLGLUCOSAMINYLTRANSFERASE 110 KDA SUBUNIT"/>
    <property type="match status" value="1"/>
</dbReference>
<dbReference type="PROSITE" id="PS50005">
    <property type="entry name" value="TPR"/>
    <property type="match status" value="3"/>
</dbReference>
<dbReference type="GO" id="GO:0006493">
    <property type="term" value="P:protein O-linked glycosylation"/>
    <property type="evidence" value="ECO:0007669"/>
    <property type="project" value="InterPro"/>
</dbReference>
<dbReference type="SUPFAM" id="SSF48452">
    <property type="entry name" value="TPR-like"/>
    <property type="match status" value="1"/>
</dbReference>
<dbReference type="GO" id="GO:0097363">
    <property type="term" value="F:protein O-acetylglucosaminyltransferase activity"/>
    <property type="evidence" value="ECO:0007669"/>
    <property type="project" value="TreeGrafter"/>
</dbReference>
<dbReference type="EMBL" id="CADIJM010000002">
    <property type="protein sequence ID" value="CAB3682534.1"/>
    <property type="molecule type" value="Genomic_DNA"/>
</dbReference>
<dbReference type="Proteomes" id="UP000494214">
    <property type="component" value="Unassembled WGS sequence"/>
</dbReference>
<dbReference type="Gene3D" id="1.25.40.10">
    <property type="entry name" value="Tetratricopeptide repeat domain"/>
    <property type="match status" value="2"/>
</dbReference>
<keyword evidence="5" id="KW-1185">Reference proteome</keyword>
<evidence type="ECO:0000256" key="1">
    <source>
        <dbReference type="ARBA" id="ARBA00022737"/>
    </source>
</evidence>
<organism evidence="4 5">
    <name type="scientific">Achromobacter animicus</name>
    <dbReference type="NCBI Taxonomy" id="1389935"/>
    <lineage>
        <taxon>Bacteria</taxon>
        <taxon>Pseudomonadati</taxon>
        <taxon>Pseudomonadota</taxon>
        <taxon>Betaproteobacteria</taxon>
        <taxon>Burkholderiales</taxon>
        <taxon>Alcaligenaceae</taxon>
        <taxon>Achromobacter</taxon>
    </lineage>
</organism>
<dbReference type="Pfam" id="PF13432">
    <property type="entry name" value="TPR_16"/>
    <property type="match status" value="1"/>
</dbReference>
<evidence type="ECO:0000256" key="3">
    <source>
        <dbReference type="PROSITE-ProRule" id="PRU00339"/>
    </source>
</evidence>
<keyword evidence="2 3" id="KW-0802">TPR repeat</keyword>
<dbReference type="Pfam" id="PF07719">
    <property type="entry name" value="TPR_2"/>
    <property type="match status" value="1"/>
</dbReference>
<accession>A0A6S6ZLV3</accession>
<evidence type="ECO:0000313" key="4">
    <source>
        <dbReference type="EMBL" id="CAB3682534.1"/>
    </source>
</evidence>
<dbReference type="PANTHER" id="PTHR44366:SF1">
    <property type="entry name" value="UDP-N-ACETYLGLUCOSAMINE--PEPTIDE N-ACETYLGLUCOSAMINYLTRANSFERASE 110 KDA SUBUNIT"/>
    <property type="match status" value="1"/>
</dbReference>
<proteinExistence type="predicted"/>